<dbReference type="PANTHER" id="PTHR11207:SF0">
    <property type="entry name" value="RIBONUCLEASE 3"/>
    <property type="match status" value="1"/>
</dbReference>
<dbReference type="EMBL" id="JBHRSB010000006">
    <property type="protein sequence ID" value="MFC3002364.1"/>
    <property type="molecule type" value="Genomic_DNA"/>
</dbReference>
<organism evidence="12 13">
    <name type="scientific">Falsiroseomonas tokyonensis</name>
    <dbReference type="NCBI Taxonomy" id="430521"/>
    <lineage>
        <taxon>Bacteria</taxon>
        <taxon>Pseudomonadati</taxon>
        <taxon>Pseudomonadota</taxon>
        <taxon>Alphaproteobacteria</taxon>
        <taxon>Acetobacterales</taxon>
        <taxon>Roseomonadaceae</taxon>
        <taxon>Falsiroseomonas</taxon>
    </lineage>
</organism>
<reference evidence="13" key="1">
    <citation type="journal article" date="2019" name="Int. J. Syst. Evol. Microbiol.">
        <title>The Global Catalogue of Microorganisms (GCM) 10K type strain sequencing project: providing services to taxonomists for standard genome sequencing and annotation.</title>
        <authorList>
            <consortium name="The Broad Institute Genomics Platform"/>
            <consortium name="The Broad Institute Genome Sequencing Center for Infectious Disease"/>
            <person name="Wu L."/>
            <person name="Ma J."/>
        </authorList>
    </citation>
    <scope>NUCLEOTIDE SEQUENCE [LARGE SCALE GENOMIC DNA]</scope>
    <source>
        <strain evidence="13">CGMCC 1.16855</strain>
    </source>
</reference>
<dbReference type="InterPro" id="IPR000999">
    <property type="entry name" value="RNase_III_dom"/>
</dbReference>
<evidence type="ECO:0000256" key="8">
    <source>
        <dbReference type="HAMAP-Rule" id="MF_00104"/>
    </source>
</evidence>
<protein>
    <recommendedName>
        <fullName evidence="8">Ribonuclease 3</fullName>
        <ecNumber evidence="8">3.1.26.3</ecNumber>
    </recommendedName>
    <alternativeName>
        <fullName evidence="8">Ribonuclease III</fullName>
        <shortName evidence="8">RNase III</shortName>
    </alternativeName>
</protein>
<comment type="subunit">
    <text evidence="8">Homodimer.</text>
</comment>
<evidence type="ECO:0000259" key="11">
    <source>
        <dbReference type="PROSITE" id="PS50142"/>
    </source>
</evidence>
<keyword evidence="8" id="KW-0460">Magnesium</keyword>
<dbReference type="PROSITE" id="PS50137">
    <property type="entry name" value="DS_RBD"/>
    <property type="match status" value="1"/>
</dbReference>
<evidence type="ECO:0000256" key="9">
    <source>
        <dbReference type="SAM" id="MobiDB-lite"/>
    </source>
</evidence>
<evidence type="ECO:0000256" key="6">
    <source>
        <dbReference type="ARBA" id="ARBA00022801"/>
    </source>
</evidence>
<evidence type="ECO:0000256" key="3">
    <source>
        <dbReference type="ARBA" id="ARBA00022664"/>
    </source>
</evidence>
<gene>
    <name evidence="8 12" type="primary">rnc</name>
    <name evidence="12" type="ORF">ACFOD3_20865</name>
</gene>
<dbReference type="SMART" id="SM00358">
    <property type="entry name" value="DSRM"/>
    <property type="match status" value="1"/>
</dbReference>
<accession>A0ABV7C033</accession>
<keyword evidence="8" id="KW-0698">rRNA processing</keyword>
<feature type="active site" evidence="8">
    <location>
        <position position="114"/>
    </location>
</feature>
<comment type="similarity">
    <text evidence="2">Belongs to the ribonuclease III family.</text>
</comment>
<feature type="compositionally biased region" description="Basic and acidic residues" evidence="9">
    <location>
        <begin position="24"/>
        <end position="35"/>
    </location>
</feature>
<feature type="binding site" evidence="8">
    <location>
        <position position="110"/>
    </location>
    <ligand>
        <name>Mg(2+)</name>
        <dbReference type="ChEBI" id="CHEBI:18420"/>
    </ligand>
</feature>
<comment type="cofactor">
    <cofactor evidence="8">
        <name>Mg(2+)</name>
        <dbReference type="ChEBI" id="CHEBI:18420"/>
    </cofactor>
</comment>
<feature type="region of interest" description="Disordered" evidence="9">
    <location>
        <begin position="1"/>
        <end position="66"/>
    </location>
</feature>
<keyword evidence="8" id="KW-0963">Cytoplasm</keyword>
<proteinExistence type="inferred from homology"/>
<evidence type="ECO:0000256" key="7">
    <source>
        <dbReference type="ARBA" id="ARBA00022884"/>
    </source>
</evidence>
<feature type="domain" description="RNase III" evidence="11">
    <location>
        <begin position="69"/>
        <end position="197"/>
    </location>
</feature>
<keyword evidence="7 8" id="KW-0694">RNA-binding</keyword>
<dbReference type="PROSITE" id="PS50142">
    <property type="entry name" value="RNASE_3_2"/>
    <property type="match status" value="1"/>
</dbReference>
<dbReference type="Gene3D" id="3.30.160.20">
    <property type="match status" value="1"/>
</dbReference>
<feature type="binding site" evidence="8">
    <location>
        <position position="186"/>
    </location>
    <ligand>
        <name>Mg(2+)</name>
        <dbReference type="ChEBI" id="CHEBI:18420"/>
    </ligand>
</feature>
<evidence type="ECO:0000259" key="10">
    <source>
        <dbReference type="PROSITE" id="PS50137"/>
    </source>
</evidence>
<keyword evidence="5 8" id="KW-0255">Endonuclease</keyword>
<keyword evidence="3 8" id="KW-0507">mRNA processing</keyword>
<dbReference type="PANTHER" id="PTHR11207">
    <property type="entry name" value="RIBONUCLEASE III"/>
    <property type="match status" value="1"/>
</dbReference>
<evidence type="ECO:0000256" key="4">
    <source>
        <dbReference type="ARBA" id="ARBA00022722"/>
    </source>
</evidence>
<evidence type="ECO:0000256" key="2">
    <source>
        <dbReference type="ARBA" id="ARBA00010183"/>
    </source>
</evidence>
<sequence>MGGLGLADGDPLEPPAQRGAVTPPDDRSAEGREGLNRSAAPGAPDPGARKRGGRLQPAAPQAEGADDPVAALAARLPHQFKRPELLLHALTHRSAADPRRQMLDSNERLEFVGDRVLALVMAEWLAERFPQEREGDLGKRLAVLVAQDSLARVAVALGIGPALRVTVNEERSGVRHRASVLSDALEAMLGALYLDGGLEAARALIRREWDALLEGPLRPPVSPKSRLQEWTLGRGLGLPEYVMMSTTGPSHSPVFVVRALAAGQEAEGKGDNKRAAEQAAAERLLQILGAA</sequence>
<dbReference type="EC" id="3.1.26.3" evidence="8"/>
<dbReference type="InterPro" id="IPR011907">
    <property type="entry name" value="RNase_III"/>
</dbReference>
<dbReference type="Proteomes" id="UP001595420">
    <property type="component" value="Unassembled WGS sequence"/>
</dbReference>
<feature type="active site" evidence="8">
    <location>
        <position position="186"/>
    </location>
</feature>
<dbReference type="InterPro" id="IPR036389">
    <property type="entry name" value="RNase_III_sf"/>
</dbReference>
<keyword evidence="6 8" id="KW-0378">Hydrolase</keyword>
<dbReference type="SMART" id="SM00535">
    <property type="entry name" value="RIBOc"/>
    <property type="match status" value="1"/>
</dbReference>
<dbReference type="SUPFAM" id="SSF54768">
    <property type="entry name" value="dsRNA-binding domain-like"/>
    <property type="match status" value="1"/>
</dbReference>
<dbReference type="Gene3D" id="1.10.1520.10">
    <property type="entry name" value="Ribonuclease III domain"/>
    <property type="match status" value="1"/>
</dbReference>
<keyword evidence="8" id="KW-0479">Metal-binding</keyword>
<keyword evidence="4 8" id="KW-0540">Nuclease</keyword>
<dbReference type="PROSITE" id="PS00517">
    <property type="entry name" value="RNASE_3_1"/>
    <property type="match status" value="1"/>
</dbReference>
<keyword evidence="8" id="KW-0819">tRNA processing</keyword>
<dbReference type="Pfam" id="PF14622">
    <property type="entry name" value="Ribonucleas_3_3"/>
    <property type="match status" value="1"/>
</dbReference>
<dbReference type="CDD" id="cd00593">
    <property type="entry name" value="RIBOc"/>
    <property type="match status" value="1"/>
</dbReference>
<feature type="domain" description="DRBM" evidence="10">
    <location>
        <begin position="222"/>
        <end position="290"/>
    </location>
</feature>
<keyword evidence="8" id="KW-0699">rRNA-binding</keyword>
<dbReference type="CDD" id="cd10845">
    <property type="entry name" value="DSRM_RNAse_III_family"/>
    <property type="match status" value="1"/>
</dbReference>
<dbReference type="SUPFAM" id="SSF69065">
    <property type="entry name" value="RNase III domain-like"/>
    <property type="match status" value="1"/>
</dbReference>
<comment type="caution">
    <text evidence="12">The sequence shown here is derived from an EMBL/GenBank/DDBJ whole genome shotgun (WGS) entry which is preliminary data.</text>
</comment>
<comment type="function">
    <text evidence="8">Digests double-stranded RNA. Involved in the processing of primary rRNA transcript to yield the immediate precursors to the large and small rRNAs (23S and 16S). Processes some mRNAs, and tRNAs when they are encoded in the rRNA operon. Processes pre-crRNA and tracrRNA of type II CRISPR loci if present in the organism.</text>
</comment>
<feature type="binding site" evidence="8">
    <location>
        <position position="183"/>
    </location>
    <ligand>
        <name>Mg(2+)</name>
        <dbReference type="ChEBI" id="CHEBI:18420"/>
    </ligand>
</feature>
<keyword evidence="13" id="KW-1185">Reference proteome</keyword>
<comment type="subcellular location">
    <subcellularLocation>
        <location evidence="8">Cytoplasm</location>
    </subcellularLocation>
</comment>
<evidence type="ECO:0000256" key="5">
    <source>
        <dbReference type="ARBA" id="ARBA00022759"/>
    </source>
</evidence>
<dbReference type="NCBIfam" id="TIGR02191">
    <property type="entry name" value="RNaseIII"/>
    <property type="match status" value="1"/>
</dbReference>
<dbReference type="GO" id="GO:0004525">
    <property type="term" value="F:ribonuclease III activity"/>
    <property type="evidence" value="ECO:0007669"/>
    <property type="project" value="UniProtKB-EC"/>
</dbReference>
<name>A0ABV7C033_9PROT</name>
<dbReference type="HAMAP" id="MF_00104">
    <property type="entry name" value="RNase_III"/>
    <property type="match status" value="1"/>
</dbReference>
<comment type="catalytic activity">
    <reaction evidence="1 8">
        <text>Endonucleolytic cleavage to 5'-phosphomonoester.</text>
        <dbReference type="EC" id="3.1.26.3"/>
    </reaction>
</comment>
<dbReference type="RefSeq" id="WP_343215267.1">
    <property type="nucleotide sequence ID" value="NZ_JAFNJS010000006.1"/>
</dbReference>
<evidence type="ECO:0000313" key="13">
    <source>
        <dbReference type="Proteomes" id="UP001595420"/>
    </source>
</evidence>
<dbReference type="Pfam" id="PF00035">
    <property type="entry name" value="dsrm"/>
    <property type="match status" value="1"/>
</dbReference>
<evidence type="ECO:0000313" key="12">
    <source>
        <dbReference type="EMBL" id="MFC3002364.1"/>
    </source>
</evidence>
<dbReference type="InterPro" id="IPR014720">
    <property type="entry name" value="dsRBD_dom"/>
</dbReference>
<evidence type="ECO:0000256" key="1">
    <source>
        <dbReference type="ARBA" id="ARBA00000109"/>
    </source>
</evidence>